<sequence length="70" mass="7537">MKLDRDDFDMKGLASEPDDADEASHAEIAEVQENERGCPLVGMGARPWAGVPILARARVATHTRAPVTPP</sequence>
<organism evidence="2 3">
    <name type="scientific">Bradyrhizobium amphicarpaeae</name>
    <dbReference type="NCBI Taxonomy" id="1404768"/>
    <lineage>
        <taxon>Bacteria</taxon>
        <taxon>Pseudomonadati</taxon>
        <taxon>Pseudomonadota</taxon>
        <taxon>Alphaproteobacteria</taxon>
        <taxon>Hyphomicrobiales</taxon>
        <taxon>Nitrobacteraceae</taxon>
        <taxon>Bradyrhizobium</taxon>
    </lineage>
</organism>
<keyword evidence="3" id="KW-1185">Reference proteome</keyword>
<name>A0A2U8Q1K2_9BRAD</name>
<reference evidence="2 3" key="2">
    <citation type="journal article" date="2019" name="Int. J. Syst. Evol. Microbiol.">
        <title>Description and complete genome sequence of Bradyrhizobium amphicarpaeae sp. nov., harbouring photosystem and nitrogen-fixation genes.</title>
        <authorList>
            <person name="Bromfield E.S.P."/>
            <person name="Cloutier S."/>
            <person name="Nguyen H.D.T."/>
        </authorList>
    </citation>
    <scope>NUCLEOTIDE SEQUENCE [LARGE SCALE GENOMIC DNA]</scope>
    <source>
        <strain evidence="2 3">39S1MB</strain>
    </source>
</reference>
<dbReference type="AlphaFoldDB" id="A0A2U8Q1K2"/>
<evidence type="ECO:0000313" key="3">
    <source>
        <dbReference type="Proteomes" id="UP000215884"/>
    </source>
</evidence>
<accession>A0A2U8Q1K2</accession>
<dbReference type="Proteomes" id="UP000215884">
    <property type="component" value="Chromosome"/>
</dbReference>
<reference evidence="2 3" key="1">
    <citation type="journal article" date="2017" name="Syst. Appl. Microbiol.">
        <title>Soybeans inoculated with root zone soils of Canadian native legumes harbour diverse and novel Bradyrhizobium spp. that possess agricultural potential.</title>
        <authorList>
            <person name="Bromfield E.S.P."/>
            <person name="Cloutier S."/>
            <person name="Tambong J.T."/>
            <person name="Tran Thi T.V."/>
        </authorList>
    </citation>
    <scope>NUCLEOTIDE SEQUENCE [LARGE SCALE GENOMIC DNA]</scope>
    <source>
        <strain evidence="2 3">39S1MB</strain>
    </source>
</reference>
<protein>
    <submittedName>
        <fullName evidence="2">Uncharacterized protein</fullName>
    </submittedName>
</protein>
<evidence type="ECO:0000256" key="1">
    <source>
        <dbReference type="SAM" id="MobiDB-lite"/>
    </source>
</evidence>
<feature type="region of interest" description="Disordered" evidence="1">
    <location>
        <begin position="1"/>
        <end position="23"/>
    </location>
</feature>
<evidence type="ECO:0000313" key="2">
    <source>
        <dbReference type="EMBL" id="AWM03973.1"/>
    </source>
</evidence>
<feature type="compositionally biased region" description="Basic and acidic residues" evidence="1">
    <location>
        <begin position="1"/>
        <end position="10"/>
    </location>
</feature>
<proteinExistence type="predicted"/>
<dbReference type="EMBL" id="CP029426">
    <property type="protein sequence ID" value="AWM03973.1"/>
    <property type="molecule type" value="Genomic_DNA"/>
</dbReference>
<gene>
    <name evidence="2" type="ORF">CIT40_30715</name>
</gene>